<dbReference type="SUPFAM" id="SSF47113">
    <property type="entry name" value="Histone-fold"/>
    <property type="match status" value="1"/>
</dbReference>
<sequence>MAHAAEAATASTSAQPRAQPDPPTPSTAPHDEAKTQTHQLMPSVSSVTRQGPQHIADKAKWTPLRPQSTVEARGNASVAAKASAVDAIDQAKKKSNRLHLATVPPQVQRRPVMTKQVGRTIVPPRTVGKSARDSGSSSSAITGVNTLSRTATAATTGNTAGVAGKTIADRQKLQQTHVATTLQQKATHPAVVRDDKGSTDEWFRQSKLVLEQAHMRQQQQQQQHRQGQKQQQQSHGGSGSNVTKRVLTTSIADTLLAQQQQVIRQQQLLRDMLQKQQQQQQQAQLQLQMKWAQGGGKGGTKTALSPATSAVTTVSPTTFVTAAPTHNPMKKKAPKDTFGMDLEALARVCIRVANARTESEMRQALEKMTSWLHQCTELPLLQLAQRDYSDSMTRRRSMLIQQNRWPLDLQVKSEYITHKIVQMLGVFLLREKNQGAQQQHATVRAAAAMKSGVSTSARSATTSADGTVAFRPSTVFASGATAAMTTASASRSGTSGNGVSTAGTTAAGHATTAATGAARPTAAATVAAVAARPTATAVAIKQAVVPVAATTARAGLASSPCPTMPDQSIRAPVKRDMASIERAYAALKSQLQAKQVEVNQKAKVKRDAAKVEATKAVGVASKHETTAAVLAATYKRSMQPGTPDTAKKQRTDVHAVSSSSTTMTYRPPTTSVSSAPVPPAYVPPTTSVPPAPVRPTSVPPTPVRPTSVPPISPQLAQQFYDFGVTTRTSSEPEDKMYMPSKIVSKIMYKALPRVHGKSAGAGVLMTKRDEQVKSETVSPALNPSHSTLDHESHLQDAFSISDEAVTFMQECVTEFLLYFTSESRDLSMMQNRRTKKGVGLSISGANVVESMENLGFTPYARVLAGYNEKVKASQDAAARKKTERKNAAQQRALQTHLAARAAATVAMNASKSAAAGTSADLPYLFAKEQSKSVTPFSRVTAATLSSLGSSLQAVSRNVSASPAGAATAQPAAAATITAVPSNSATDLRQQPQLHQK</sequence>
<name>A0AAV0TCV3_HYABA</name>
<evidence type="ECO:0008006" key="6">
    <source>
        <dbReference type="Google" id="ProtNLM"/>
    </source>
</evidence>
<feature type="compositionally biased region" description="Low complexity" evidence="3">
    <location>
        <begin position="1"/>
        <end position="14"/>
    </location>
</feature>
<dbReference type="Gene3D" id="1.10.20.10">
    <property type="entry name" value="Histone, subunit A"/>
    <property type="match status" value="1"/>
</dbReference>
<comment type="caution">
    <text evidence="4">The sequence shown here is derived from an EMBL/GenBank/DDBJ whole genome shotgun (WGS) entry which is preliminary data.</text>
</comment>
<organism evidence="4 5">
    <name type="scientific">Hyaloperonospora brassicae</name>
    <name type="common">Brassica downy mildew</name>
    <name type="synonym">Peronospora brassicae</name>
    <dbReference type="NCBI Taxonomy" id="162125"/>
    <lineage>
        <taxon>Eukaryota</taxon>
        <taxon>Sar</taxon>
        <taxon>Stramenopiles</taxon>
        <taxon>Oomycota</taxon>
        <taxon>Peronosporomycetes</taxon>
        <taxon>Peronosporales</taxon>
        <taxon>Peronosporaceae</taxon>
        <taxon>Hyaloperonospora</taxon>
    </lineage>
</organism>
<feature type="region of interest" description="Disordered" evidence="3">
    <location>
        <begin position="213"/>
        <end position="242"/>
    </location>
</feature>
<dbReference type="GO" id="GO:0001228">
    <property type="term" value="F:DNA-binding transcription activator activity, RNA polymerase II-specific"/>
    <property type="evidence" value="ECO:0007669"/>
    <property type="project" value="InterPro"/>
</dbReference>
<accession>A0AAV0TCV3</accession>
<evidence type="ECO:0000256" key="3">
    <source>
        <dbReference type="SAM" id="MobiDB-lite"/>
    </source>
</evidence>
<feature type="compositionally biased region" description="Low complexity" evidence="3">
    <location>
        <begin position="216"/>
        <end position="235"/>
    </location>
</feature>
<dbReference type="EMBL" id="CANTFL010000251">
    <property type="protein sequence ID" value="CAI5719667.1"/>
    <property type="molecule type" value="Genomic_DNA"/>
</dbReference>
<evidence type="ECO:0000313" key="5">
    <source>
        <dbReference type="Proteomes" id="UP001162031"/>
    </source>
</evidence>
<keyword evidence="1" id="KW-0238">DNA-binding</keyword>
<feature type="coiled-coil region" evidence="2">
    <location>
        <begin position="256"/>
        <end position="286"/>
    </location>
</feature>
<proteinExistence type="predicted"/>
<keyword evidence="5" id="KW-1185">Reference proteome</keyword>
<feature type="compositionally biased region" description="Polar residues" evidence="3">
    <location>
        <begin position="36"/>
        <end position="51"/>
    </location>
</feature>
<dbReference type="PANTHER" id="PTHR11064:SF9">
    <property type="entry name" value="NUCLEAR TRANSCRIPTION FACTOR Y SUBUNIT BETA"/>
    <property type="match status" value="1"/>
</dbReference>
<dbReference type="GO" id="GO:0016602">
    <property type="term" value="C:CCAAT-binding factor complex"/>
    <property type="evidence" value="ECO:0007669"/>
    <property type="project" value="InterPro"/>
</dbReference>
<dbReference type="Proteomes" id="UP001162031">
    <property type="component" value="Unassembled WGS sequence"/>
</dbReference>
<evidence type="ECO:0000256" key="1">
    <source>
        <dbReference type="ARBA" id="ARBA00023125"/>
    </source>
</evidence>
<dbReference type="GO" id="GO:0046982">
    <property type="term" value="F:protein heterodimerization activity"/>
    <property type="evidence" value="ECO:0007669"/>
    <property type="project" value="InterPro"/>
</dbReference>
<protein>
    <recommendedName>
        <fullName evidence="6">Transcription factor CBF/NF-Y/archaeal histone domain-containing protein</fullName>
    </recommendedName>
</protein>
<feature type="compositionally biased region" description="Low complexity" evidence="3">
    <location>
        <begin position="666"/>
        <end position="675"/>
    </location>
</feature>
<dbReference type="PANTHER" id="PTHR11064">
    <property type="entry name" value="CCAAT-BINDING TRANSCRIPTION FACTOR-RELATED"/>
    <property type="match status" value="1"/>
</dbReference>
<feature type="compositionally biased region" description="Pro residues" evidence="3">
    <location>
        <begin position="676"/>
        <end position="711"/>
    </location>
</feature>
<feature type="region of interest" description="Disordered" evidence="3">
    <location>
        <begin position="1"/>
        <end position="69"/>
    </location>
</feature>
<dbReference type="InterPro" id="IPR027113">
    <property type="entry name" value="Transc_fact_NFYB/HAP3"/>
</dbReference>
<dbReference type="GO" id="GO:0000978">
    <property type="term" value="F:RNA polymerase II cis-regulatory region sequence-specific DNA binding"/>
    <property type="evidence" value="ECO:0007669"/>
    <property type="project" value="TreeGrafter"/>
</dbReference>
<gene>
    <name evidence="4" type="ORF">HBR001_LOCUS2236</name>
</gene>
<evidence type="ECO:0000313" key="4">
    <source>
        <dbReference type="EMBL" id="CAI5719667.1"/>
    </source>
</evidence>
<reference evidence="4" key="1">
    <citation type="submission" date="2022-12" db="EMBL/GenBank/DDBJ databases">
        <authorList>
            <person name="Webb A."/>
        </authorList>
    </citation>
    <scope>NUCLEOTIDE SEQUENCE</scope>
    <source>
        <strain evidence="4">Hp1</strain>
    </source>
</reference>
<dbReference type="InterPro" id="IPR009072">
    <property type="entry name" value="Histone-fold"/>
</dbReference>
<evidence type="ECO:0000256" key="2">
    <source>
        <dbReference type="SAM" id="Coils"/>
    </source>
</evidence>
<dbReference type="AlphaFoldDB" id="A0AAV0TCV3"/>
<feature type="region of interest" description="Disordered" evidence="3">
    <location>
        <begin position="179"/>
        <end position="199"/>
    </location>
</feature>
<keyword evidence="2" id="KW-0175">Coiled coil</keyword>
<feature type="region of interest" description="Disordered" evidence="3">
    <location>
        <begin position="638"/>
        <end position="711"/>
    </location>
</feature>